<dbReference type="Proteomes" id="UP000178606">
    <property type="component" value="Unassembled WGS sequence"/>
</dbReference>
<organism evidence="3 4">
    <name type="scientific">Handelsmanbacteria sp. (strain RIFCSPLOWO2_12_FULL_64_10)</name>
    <dbReference type="NCBI Taxonomy" id="1817868"/>
    <lineage>
        <taxon>Bacteria</taxon>
        <taxon>Candidatus Handelsmaniibacteriota</taxon>
    </lineage>
</organism>
<dbReference type="EMBL" id="MFKF01000341">
    <property type="protein sequence ID" value="OGG46126.1"/>
    <property type="molecule type" value="Genomic_DNA"/>
</dbReference>
<comment type="caution">
    <text evidence="3">The sequence shown here is derived from an EMBL/GenBank/DDBJ whole genome shotgun (WGS) entry which is preliminary data.</text>
</comment>
<reference evidence="3 4" key="1">
    <citation type="journal article" date="2016" name="Nat. Commun.">
        <title>Thousands of microbial genomes shed light on interconnected biogeochemical processes in an aquifer system.</title>
        <authorList>
            <person name="Anantharaman K."/>
            <person name="Brown C.T."/>
            <person name="Hug L.A."/>
            <person name="Sharon I."/>
            <person name="Castelle C.J."/>
            <person name="Probst A.J."/>
            <person name="Thomas B.C."/>
            <person name="Singh A."/>
            <person name="Wilkins M.J."/>
            <person name="Karaoz U."/>
            <person name="Brodie E.L."/>
            <person name="Williams K.H."/>
            <person name="Hubbard S.S."/>
            <person name="Banfield J.F."/>
        </authorList>
    </citation>
    <scope>NUCLEOTIDE SEQUENCE [LARGE SCALE GENOMIC DNA]</scope>
    <source>
        <strain evidence="4">RIFCSPLOWO2_12_FULL_64_10</strain>
    </source>
</reference>
<dbReference type="Pfam" id="PF22747">
    <property type="entry name" value="Zn_ribbon_DUF2089"/>
    <property type="match status" value="1"/>
</dbReference>
<dbReference type="AlphaFoldDB" id="A0A1F6CAE1"/>
<proteinExistence type="predicted"/>
<evidence type="ECO:0008006" key="5">
    <source>
        <dbReference type="Google" id="ProtNLM"/>
    </source>
</evidence>
<feature type="domain" description="DUF2089" evidence="2">
    <location>
        <begin position="8"/>
        <end position="39"/>
    </location>
</feature>
<dbReference type="Pfam" id="PF09862">
    <property type="entry name" value="DUF2089"/>
    <property type="match status" value="1"/>
</dbReference>
<sequence length="126" mass="14259">MRKALESCPACGSELLITRMSCTSCETVIQGRYASCKFCKLSPESLRFLETFVKNRGNVKEMERELGLPYSTVRGKLNDLIKELGFEVEPVEEDDTAPRRREILDKLDRGEIKAAEAAEMLAQLKQ</sequence>
<feature type="domain" description="DUF2089" evidence="1">
    <location>
        <begin position="41"/>
        <end position="87"/>
    </location>
</feature>
<dbReference type="InterPro" id="IPR053957">
    <property type="entry name" value="DUF2089_Zn_ribbon"/>
</dbReference>
<accession>A0A1F6CAE1</accession>
<evidence type="ECO:0000313" key="3">
    <source>
        <dbReference type="EMBL" id="OGG46126.1"/>
    </source>
</evidence>
<gene>
    <name evidence="3" type="ORF">A3F84_26920</name>
</gene>
<evidence type="ECO:0000313" key="4">
    <source>
        <dbReference type="Proteomes" id="UP000178606"/>
    </source>
</evidence>
<protein>
    <recommendedName>
        <fullName evidence="5">DUF2089 domain-containing protein</fullName>
    </recommendedName>
</protein>
<evidence type="ECO:0000259" key="1">
    <source>
        <dbReference type="Pfam" id="PF09862"/>
    </source>
</evidence>
<name>A0A1F6CAE1_HANXR</name>
<evidence type="ECO:0000259" key="2">
    <source>
        <dbReference type="Pfam" id="PF22747"/>
    </source>
</evidence>
<dbReference type="InterPro" id="IPR018658">
    <property type="entry name" value="DUF2089"/>
</dbReference>